<protein>
    <recommendedName>
        <fullName evidence="2">histidine kinase</fullName>
        <ecNumber evidence="2">2.7.13.3</ecNumber>
    </recommendedName>
</protein>
<dbReference type="InterPro" id="IPR003661">
    <property type="entry name" value="HisK_dim/P_dom"/>
</dbReference>
<dbReference type="CDD" id="cd00082">
    <property type="entry name" value="HisKA"/>
    <property type="match status" value="1"/>
</dbReference>
<dbReference type="AlphaFoldDB" id="A0A1I0NWZ1"/>
<keyword evidence="7" id="KW-0472">Membrane</keyword>
<dbReference type="SUPFAM" id="SSF55874">
    <property type="entry name" value="ATPase domain of HSP90 chaperone/DNA topoisomerase II/histidine kinase"/>
    <property type="match status" value="1"/>
</dbReference>
<dbReference type="EC" id="2.7.13.3" evidence="2"/>
<dbReference type="SMART" id="SM00388">
    <property type="entry name" value="HisKA"/>
    <property type="match status" value="1"/>
</dbReference>
<sequence length="275" mass="31018">MDLKLLIILALILALPVCIFFVRRYYLRQLRNEVTRAQKSEQIKSVFLANVSHALRTPLNSIIGFSDIILKEKPGVLKEEQLTEMVTHINHNGHQLLYFISQLLELSSFEGSMLTFTMIEVNLAELMASYRREALRDASPNVSIYIRTTLSPHCKATLDTNLMHQLIMHLLQNAVLHTKEGSITMTYERERKGMKVTIIDTGDGVPQKLQENIFSILQHEDSLTLANQTSGLGLSICKAIVDALNGEIGLSSEEGKGTTVWVWIPCHMRDMTKGI</sequence>
<evidence type="ECO:0000256" key="4">
    <source>
        <dbReference type="ARBA" id="ARBA00022679"/>
    </source>
</evidence>
<dbReference type="Gene3D" id="1.10.287.130">
    <property type="match status" value="1"/>
</dbReference>
<feature type="transmembrane region" description="Helical" evidence="7">
    <location>
        <begin position="6"/>
        <end position="26"/>
    </location>
</feature>
<evidence type="ECO:0000256" key="1">
    <source>
        <dbReference type="ARBA" id="ARBA00000085"/>
    </source>
</evidence>
<evidence type="ECO:0000313" key="9">
    <source>
        <dbReference type="EMBL" id="SEW06158.1"/>
    </source>
</evidence>
<keyword evidence="10" id="KW-1185">Reference proteome</keyword>
<keyword evidence="3" id="KW-0597">Phosphoprotein</keyword>
<evidence type="ECO:0000256" key="3">
    <source>
        <dbReference type="ARBA" id="ARBA00022553"/>
    </source>
</evidence>
<dbReference type="PANTHER" id="PTHR43711">
    <property type="entry name" value="TWO-COMPONENT HISTIDINE KINASE"/>
    <property type="match status" value="1"/>
</dbReference>
<evidence type="ECO:0000256" key="5">
    <source>
        <dbReference type="ARBA" id="ARBA00022777"/>
    </source>
</evidence>
<feature type="domain" description="Histidine kinase" evidence="8">
    <location>
        <begin position="50"/>
        <end position="268"/>
    </location>
</feature>
<proteinExistence type="predicted"/>
<dbReference type="SMART" id="SM00387">
    <property type="entry name" value="HATPase_c"/>
    <property type="match status" value="1"/>
</dbReference>
<dbReference type="GO" id="GO:0000155">
    <property type="term" value="F:phosphorelay sensor kinase activity"/>
    <property type="evidence" value="ECO:0007669"/>
    <property type="project" value="InterPro"/>
</dbReference>
<evidence type="ECO:0000256" key="7">
    <source>
        <dbReference type="SAM" id="Phobius"/>
    </source>
</evidence>
<dbReference type="InterPro" id="IPR036097">
    <property type="entry name" value="HisK_dim/P_sf"/>
</dbReference>
<dbReference type="PROSITE" id="PS50109">
    <property type="entry name" value="HIS_KIN"/>
    <property type="match status" value="1"/>
</dbReference>
<name>A0A1I0NWZ1_9BACT</name>
<dbReference type="EMBL" id="FOIQ01000003">
    <property type="protein sequence ID" value="SEW06158.1"/>
    <property type="molecule type" value="Genomic_DNA"/>
</dbReference>
<keyword evidence="7" id="KW-0812">Transmembrane</keyword>
<keyword evidence="6" id="KW-0902">Two-component regulatory system</keyword>
<dbReference type="PRINTS" id="PR00344">
    <property type="entry name" value="BCTRLSENSOR"/>
</dbReference>
<evidence type="ECO:0000259" key="8">
    <source>
        <dbReference type="PROSITE" id="PS50109"/>
    </source>
</evidence>
<organism evidence="9 10">
    <name type="scientific">Prevotella aff. ruminicola Tc2-24</name>
    <dbReference type="NCBI Taxonomy" id="81582"/>
    <lineage>
        <taxon>Bacteria</taxon>
        <taxon>Pseudomonadati</taxon>
        <taxon>Bacteroidota</taxon>
        <taxon>Bacteroidia</taxon>
        <taxon>Bacteroidales</taxon>
        <taxon>Prevotellaceae</taxon>
        <taxon>Prevotella</taxon>
    </lineage>
</organism>
<dbReference type="Pfam" id="PF02518">
    <property type="entry name" value="HATPase_c"/>
    <property type="match status" value="1"/>
</dbReference>
<dbReference type="Proteomes" id="UP000199373">
    <property type="component" value="Unassembled WGS sequence"/>
</dbReference>
<dbReference type="PANTHER" id="PTHR43711:SF1">
    <property type="entry name" value="HISTIDINE KINASE 1"/>
    <property type="match status" value="1"/>
</dbReference>
<dbReference type="Pfam" id="PF00512">
    <property type="entry name" value="HisKA"/>
    <property type="match status" value="1"/>
</dbReference>
<comment type="catalytic activity">
    <reaction evidence="1">
        <text>ATP + protein L-histidine = ADP + protein N-phospho-L-histidine.</text>
        <dbReference type="EC" id="2.7.13.3"/>
    </reaction>
</comment>
<evidence type="ECO:0000256" key="2">
    <source>
        <dbReference type="ARBA" id="ARBA00012438"/>
    </source>
</evidence>
<evidence type="ECO:0000313" key="10">
    <source>
        <dbReference type="Proteomes" id="UP000199373"/>
    </source>
</evidence>
<gene>
    <name evidence="9" type="ORF">SAMN04487850_1405</name>
</gene>
<dbReference type="InterPro" id="IPR005467">
    <property type="entry name" value="His_kinase_dom"/>
</dbReference>
<accession>A0A1I0NWZ1</accession>
<keyword evidence="4" id="KW-0808">Transferase</keyword>
<dbReference type="SUPFAM" id="SSF47384">
    <property type="entry name" value="Homodimeric domain of signal transducing histidine kinase"/>
    <property type="match status" value="1"/>
</dbReference>
<dbReference type="InterPro" id="IPR036890">
    <property type="entry name" value="HATPase_C_sf"/>
</dbReference>
<dbReference type="InterPro" id="IPR003594">
    <property type="entry name" value="HATPase_dom"/>
</dbReference>
<evidence type="ECO:0000256" key="6">
    <source>
        <dbReference type="ARBA" id="ARBA00023012"/>
    </source>
</evidence>
<dbReference type="InterPro" id="IPR050736">
    <property type="entry name" value="Sensor_HK_Regulatory"/>
</dbReference>
<keyword evidence="7" id="KW-1133">Transmembrane helix</keyword>
<dbReference type="Gene3D" id="3.30.565.10">
    <property type="entry name" value="Histidine kinase-like ATPase, C-terminal domain"/>
    <property type="match status" value="1"/>
</dbReference>
<dbReference type="InterPro" id="IPR004358">
    <property type="entry name" value="Sig_transdc_His_kin-like_C"/>
</dbReference>
<keyword evidence="5 9" id="KW-0418">Kinase</keyword>
<reference evidence="9 10" key="1">
    <citation type="submission" date="2016-10" db="EMBL/GenBank/DDBJ databases">
        <authorList>
            <person name="de Groot N.N."/>
        </authorList>
    </citation>
    <scope>NUCLEOTIDE SEQUENCE [LARGE SCALE GENOMIC DNA]</scope>
    <source>
        <strain evidence="9 10">TC2-24</strain>
    </source>
</reference>